<proteinExistence type="predicted"/>
<dbReference type="InterPro" id="IPR033897">
    <property type="entry name" value="SRF-like_MADS-box"/>
</dbReference>
<dbReference type="GeneID" id="111294886"/>
<feature type="region of interest" description="Disordered" evidence="6">
    <location>
        <begin position="225"/>
        <end position="244"/>
    </location>
</feature>
<evidence type="ECO:0000256" key="4">
    <source>
        <dbReference type="ARBA" id="ARBA00023163"/>
    </source>
</evidence>
<organism evidence="8 9">
    <name type="scientific">Durio zibethinus</name>
    <name type="common">Durian</name>
    <dbReference type="NCBI Taxonomy" id="66656"/>
    <lineage>
        <taxon>Eukaryota</taxon>
        <taxon>Viridiplantae</taxon>
        <taxon>Streptophyta</taxon>
        <taxon>Embryophyta</taxon>
        <taxon>Tracheophyta</taxon>
        <taxon>Spermatophyta</taxon>
        <taxon>Magnoliopsida</taxon>
        <taxon>eudicotyledons</taxon>
        <taxon>Gunneridae</taxon>
        <taxon>Pentapetalae</taxon>
        <taxon>rosids</taxon>
        <taxon>malvids</taxon>
        <taxon>Malvales</taxon>
        <taxon>Malvaceae</taxon>
        <taxon>Helicteroideae</taxon>
        <taxon>Durio</taxon>
    </lineage>
</organism>
<dbReference type="GO" id="GO:0046983">
    <property type="term" value="F:protein dimerization activity"/>
    <property type="evidence" value="ECO:0007669"/>
    <property type="project" value="InterPro"/>
</dbReference>
<dbReference type="PRINTS" id="PR00404">
    <property type="entry name" value="MADSDOMAIN"/>
</dbReference>
<dbReference type="InterPro" id="IPR050142">
    <property type="entry name" value="MADS-box/MEF2_TF"/>
</dbReference>
<dbReference type="InterPro" id="IPR036879">
    <property type="entry name" value="TF_MADSbox_sf"/>
</dbReference>
<evidence type="ECO:0000256" key="2">
    <source>
        <dbReference type="ARBA" id="ARBA00023015"/>
    </source>
</evidence>
<evidence type="ECO:0000313" key="8">
    <source>
        <dbReference type="Proteomes" id="UP000515121"/>
    </source>
</evidence>
<name>A0A6P5YUH3_DURZI</name>
<keyword evidence="2" id="KW-0805">Transcription regulation</keyword>
<sequence>MTRKKVKLAWIVNDSARRACLKKRRLGLLKKVSELTTLCGVDACLIVYSPNVTEPMFHKMPESERQKKMMNQETYLTDRVTKAQEQLTKYQRRNKGVEMNHLMNQIDQDKGLDELNLTELHGLTWLVEEKMKEMRKRIEFFQQVPFVTASPRAHGDLSLPPSSPADDLTARIGGASGGLGGDVRSTHAESLLWDQWFIDMMNNSEFKSGARSSTMRSDIGLPDYHPCSGSTADDRGQPRHSFGGSWSVAAEMGQPPYGNLRQPTSDLGLAPLSSGPHDGASDIGLPRGSAGSINVGPFGSDS</sequence>
<dbReference type="PANTHER" id="PTHR48019">
    <property type="entry name" value="SERUM RESPONSE FACTOR HOMOLOG"/>
    <property type="match status" value="1"/>
</dbReference>
<dbReference type="GO" id="GO:0045944">
    <property type="term" value="P:positive regulation of transcription by RNA polymerase II"/>
    <property type="evidence" value="ECO:0007669"/>
    <property type="project" value="InterPro"/>
</dbReference>
<dbReference type="Proteomes" id="UP000515121">
    <property type="component" value="Unplaced"/>
</dbReference>
<dbReference type="OrthoDB" id="762064at2759"/>
<evidence type="ECO:0000259" key="7">
    <source>
        <dbReference type="PROSITE" id="PS50066"/>
    </source>
</evidence>
<feature type="region of interest" description="Disordered" evidence="6">
    <location>
        <begin position="152"/>
        <end position="183"/>
    </location>
</feature>
<dbReference type="KEGG" id="dzi:111294886"/>
<dbReference type="GO" id="GO:0005634">
    <property type="term" value="C:nucleus"/>
    <property type="evidence" value="ECO:0007669"/>
    <property type="project" value="UniProtKB-SubCell"/>
</dbReference>
<feature type="region of interest" description="Disordered" evidence="6">
    <location>
        <begin position="253"/>
        <end position="302"/>
    </location>
</feature>
<dbReference type="SMART" id="SM00432">
    <property type="entry name" value="MADS"/>
    <property type="match status" value="1"/>
</dbReference>
<dbReference type="CDD" id="cd00266">
    <property type="entry name" value="MADS_SRF_like"/>
    <property type="match status" value="1"/>
</dbReference>
<accession>A0A6P5YUH3</accession>
<gene>
    <name evidence="9" type="primary">LOC111294886</name>
</gene>
<dbReference type="InterPro" id="IPR002100">
    <property type="entry name" value="TF_MADSbox"/>
</dbReference>
<dbReference type="Pfam" id="PF00319">
    <property type="entry name" value="SRF-TF"/>
    <property type="match status" value="1"/>
</dbReference>
<protein>
    <submittedName>
        <fullName evidence="9">Myocyte-specific enhancer factor 2B-like</fullName>
    </submittedName>
</protein>
<reference evidence="9" key="1">
    <citation type="submission" date="2025-08" db="UniProtKB">
        <authorList>
            <consortium name="RefSeq"/>
        </authorList>
    </citation>
    <scope>IDENTIFICATION</scope>
    <source>
        <tissue evidence="9">Fruit stalk</tissue>
    </source>
</reference>
<keyword evidence="5" id="KW-0539">Nucleus</keyword>
<evidence type="ECO:0000256" key="3">
    <source>
        <dbReference type="ARBA" id="ARBA00023125"/>
    </source>
</evidence>
<dbReference type="PROSITE" id="PS50066">
    <property type="entry name" value="MADS_BOX_2"/>
    <property type="match status" value="1"/>
</dbReference>
<dbReference type="GO" id="GO:0000987">
    <property type="term" value="F:cis-regulatory region sequence-specific DNA binding"/>
    <property type="evidence" value="ECO:0007669"/>
    <property type="project" value="InterPro"/>
</dbReference>
<keyword evidence="4" id="KW-0804">Transcription</keyword>
<keyword evidence="3" id="KW-0238">DNA-binding</keyword>
<feature type="domain" description="MADS-box" evidence="7">
    <location>
        <begin position="1"/>
        <end position="51"/>
    </location>
</feature>
<dbReference type="RefSeq" id="XP_022743937.1">
    <property type="nucleotide sequence ID" value="XM_022888202.1"/>
</dbReference>
<dbReference type="SUPFAM" id="SSF55455">
    <property type="entry name" value="SRF-like"/>
    <property type="match status" value="1"/>
</dbReference>
<dbReference type="Gene3D" id="3.40.1810.10">
    <property type="entry name" value="Transcription factor, MADS-box"/>
    <property type="match status" value="1"/>
</dbReference>
<evidence type="ECO:0000313" key="9">
    <source>
        <dbReference type="RefSeq" id="XP_022743937.1"/>
    </source>
</evidence>
<comment type="subcellular location">
    <subcellularLocation>
        <location evidence="1">Nucleus</location>
    </subcellularLocation>
</comment>
<evidence type="ECO:0000256" key="5">
    <source>
        <dbReference type="ARBA" id="ARBA00023242"/>
    </source>
</evidence>
<evidence type="ECO:0000256" key="1">
    <source>
        <dbReference type="ARBA" id="ARBA00004123"/>
    </source>
</evidence>
<evidence type="ECO:0000256" key="6">
    <source>
        <dbReference type="SAM" id="MobiDB-lite"/>
    </source>
</evidence>
<dbReference type="GO" id="GO:0000981">
    <property type="term" value="F:DNA-binding transcription factor activity, RNA polymerase II-specific"/>
    <property type="evidence" value="ECO:0007669"/>
    <property type="project" value="InterPro"/>
</dbReference>
<dbReference type="AlphaFoldDB" id="A0A6P5YUH3"/>
<keyword evidence="8" id="KW-1185">Reference proteome</keyword>